<dbReference type="EMBL" id="NIRI02000042">
    <property type="protein sequence ID" value="KAG5451503.1"/>
    <property type="molecule type" value="Genomic_DNA"/>
</dbReference>
<reference evidence="1 2" key="1">
    <citation type="journal article" date="2018" name="Biotechnol. Adv.">
        <title>Improved genomic resources and new bioinformatic workflow for the carcinogenic parasite Clonorchis sinensis: Biotechnological implications.</title>
        <authorList>
            <person name="Wang D."/>
            <person name="Korhonen P.K."/>
            <person name="Gasser R.B."/>
            <person name="Young N.D."/>
        </authorList>
    </citation>
    <scope>NUCLEOTIDE SEQUENCE [LARGE SCALE GENOMIC DNA]</scope>
    <source>
        <strain evidence="1">Cs-k2</strain>
    </source>
</reference>
<evidence type="ECO:0000313" key="1">
    <source>
        <dbReference type="EMBL" id="KAG5451503.1"/>
    </source>
</evidence>
<accession>A0A3R7CJF0</accession>
<organism evidence="1 2">
    <name type="scientific">Clonorchis sinensis</name>
    <name type="common">Chinese liver fluke</name>
    <dbReference type="NCBI Taxonomy" id="79923"/>
    <lineage>
        <taxon>Eukaryota</taxon>
        <taxon>Metazoa</taxon>
        <taxon>Spiralia</taxon>
        <taxon>Lophotrochozoa</taxon>
        <taxon>Platyhelminthes</taxon>
        <taxon>Trematoda</taxon>
        <taxon>Digenea</taxon>
        <taxon>Opisthorchiida</taxon>
        <taxon>Opisthorchiata</taxon>
        <taxon>Opisthorchiidae</taxon>
        <taxon>Clonorchis</taxon>
    </lineage>
</organism>
<protein>
    <submittedName>
        <fullName evidence="1">Uncharacterized protein</fullName>
    </submittedName>
</protein>
<sequence length="106" mass="12526">MHLPPHVSVSNIFEISRYRYKRNTLLIKLLKAFRQPTTGSAFLELIRYTKSPSFRQPYVLLEPKLHEIREIHSFAYQFGFDVRLTWNSAESPVYEVSRNSKTAPIR</sequence>
<dbReference type="InParanoid" id="A0A3R7CJF0"/>
<comment type="caution">
    <text evidence="1">The sequence shown here is derived from an EMBL/GenBank/DDBJ whole genome shotgun (WGS) entry which is preliminary data.</text>
</comment>
<dbReference type="Proteomes" id="UP000286415">
    <property type="component" value="Unassembled WGS sequence"/>
</dbReference>
<name>A0A3R7CJF0_CLOSI</name>
<reference evidence="1 2" key="2">
    <citation type="journal article" date="2021" name="Genomics">
        <title>High-quality reference genome for Clonorchis sinensis.</title>
        <authorList>
            <person name="Young N.D."/>
            <person name="Stroehlein A.J."/>
            <person name="Kinkar L."/>
            <person name="Wang T."/>
            <person name="Sohn W.M."/>
            <person name="Chang B.C.H."/>
            <person name="Kaur P."/>
            <person name="Weisz D."/>
            <person name="Dudchenko O."/>
            <person name="Aiden E.L."/>
            <person name="Korhonen P.K."/>
            <person name="Gasser R.B."/>
        </authorList>
    </citation>
    <scope>NUCLEOTIDE SEQUENCE [LARGE SCALE GENOMIC DNA]</scope>
    <source>
        <strain evidence="1">Cs-k2</strain>
    </source>
</reference>
<gene>
    <name evidence="1" type="ORF">CSKR_112088</name>
</gene>
<proteinExistence type="predicted"/>
<dbReference type="AlphaFoldDB" id="A0A3R7CJF0"/>
<keyword evidence="2" id="KW-1185">Reference proteome</keyword>
<evidence type="ECO:0000313" key="2">
    <source>
        <dbReference type="Proteomes" id="UP000286415"/>
    </source>
</evidence>